<dbReference type="GO" id="GO:0000981">
    <property type="term" value="F:DNA-binding transcription factor activity, RNA polymerase II-specific"/>
    <property type="evidence" value="ECO:0007669"/>
    <property type="project" value="InterPro"/>
</dbReference>
<dbReference type="InterPro" id="IPR001138">
    <property type="entry name" value="Zn2Cys6_DnaBD"/>
</dbReference>
<name>A0A6G1HJB5_9PEZI</name>
<dbReference type="Gene3D" id="4.10.240.10">
    <property type="entry name" value="Zn(2)-C6 fungal-type DNA-binding domain"/>
    <property type="match status" value="1"/>
</dbReference>
<dbReference type="CDD" id="cd00067">
    <property type="entry name" value="GAL4"/>
    <property type="match status" value="1"/>
</dbReference>
<feature type="compositionally biased region" description="Low complexity" evidence="3">
    <location>
        <begin position="887"/>
        <end position="901"/>
    </location>
</feature>
<dbReference type="AlphaFoldDB" id="A0A6G1HJB5"/>
<feature type="region of interest" description="Disordered" evidence="3">
    <location>
        <begin position="212"/>
        <end position="244"/>
    </location>
</feature>
<feature type="compositionally biased region" description="Pro residues" evidence="3">
    <location>
        <begin position="923"/>
        <end position="934"/>
    </location>
</feature>
<feature type="compositionally biased region" description="Polar residues" evidence="3">
    <location>
        <begin position="80"/>
        <end position="94"/>
    </location>
</feature>
<sequence length="948" mass="104417">MDQNPYQHSRNNASTSSHDSSASTNSGTNTVVPPPPNHYSGQQPLPPISRNLETPVHPSRSPVSFSGASSEYRYRPYGTASASPGGSMHESLSNDVYGPGISPTQAHMQMTGPGSAAAAAHATAQQKRAYRQRRKDPSCDACRERKVKCDATETTSCSECSSRSVKCQFTKETNRRMSSIKHVQELQQLLNEEKQRTAHLTSLLQAQASEFSHTSDPSVSLPSLDLTGSTTQKRSPPNALSPANAHQVRRNVWMYSRGVFKPPPQYRQQAPAPLISNSEITLPSRATTDLALSHYYAHYHSQAPIMHWPQFMNQVDLVYQNGNFLGQPQIWVALFFAAMACGTLQCAAAAGEGEPTVDPNVDGMRFIVVAARLLNTWTDNILPDHSRTSLLTSIFLTEQNIRSAGWVWLGTAARMSQDIGLESEGGPWNAMEGEMRKRVFWAIFARDRLLSLTENKPFVIPEDESEWPSLVDDHHLHPHGVTRPPPNTTPHSNLAFIIPVIRFISHLKKSLKARIISRATLQTYDEYFGTITSSYPETHQLKSDTYLEPRALLSLLPLLLVRFHLYRHNLNAYCSAPEHRDAIEHCLVVARDTTTLLERAMRSPPAASPGPPQTWQTLMRATADNMLCRHIWRCTLVLAFCGDFGRARTMVRVSSCIGDVRKLNTACGRNLAFVLERWLERISARGGGDAFTLRLEEDGEMRAYLSGDQQGDPETAFIWAGAGGEVPDSREQAVMMHDGMDVPPPSSALLTEKESRDWGGWERVERLLSSLEEEKARGPRVGGLAPLLGHGGALGGMSAWSSGPGTMGAPATGYGIFGPPLGPQGVRDNNDWDRERERKHDREREREERHPYANEGYHQTAHAPAKRVQLDRGEMGPGRLLPAMQSPGLHQLSLPGPQGQLLPPPPQGQLQPQPSPQQGQQPPASPGQPGPKAPAPQGVNRISIANII</sequence>
<feature type="region of interest" description="Disordered" evidence="3">
    <location>
        <begin position="815"/>
        <end position="948"/>
    </location>
</feature>
<dbReference type="OrthoDB" id="2110361at2759"/>
<evidence type="ECO:0000313" key="5">
    <source>
        <dbReference type="EMBL" id="KAF2395994.1"/>
    </source>
</evidence>
<reference evidence="5" key="1">
    <citation type="journal article" date="2020" name="Stud. Mycol.">
        <title>101 Dothideomycetes genomes: a test case for predicting lifestyles and emergence of pathogens.</title>
        <authorList>
            <person name="Haridas S."/>
            <person name="Albert R."/>
            <person name="Binder M."/>
            <person name="Bloem J."/>
            <person name="Labutti K."/>
            <person name="Salamov A."/>
            <person name="Andreopoulos B."/>
            <person name="Baker S."/>
            <person name="Barry K."/>
            <person name="Bills G."/>
            <person name="Bluhm B."/>
            <person name="Cannon C."/>
            <person name="Castanera R."/>
            <person name="Culley D."/>
            <person name="Daum C."/>
            <person name="Ezra D."/>
            <person name="Gonzalez J."/>
            <person name="Henrissat B."/>
            <person name="Kuo A."/>
            <person name="Liang C."/>
            <person name="Lipzen A."/>
            <person name="Lutzoni F."/>
            <person name="Magnuson J."/>
            <person name="Mondo S."/>
            <person name="Nolan M."/>
            <person name="Ohm R."/>
            <person name="Pangilinan J."/>
            <person name="Park H.-J."/>
            <person name="Ramirez L."/>
            <person name="Alfaro M."/>
            <person name="Sun H."/>
            <person name="Tritt A."/>
            <person name="Yoshinaga Y."/>
            <person name="Zwiers L.-H."/>
            <person name="Turgeon B."/>
            <person name="Goodwin S."/>
            <person name="Spatafora J."/>
            <person name="Crous P."/>
            <person name="Grigoriev I."/>
        </authorList>
    </citation>
    <scope>NUCLEOTIDE SEQUENCE</scope>
    <source>
        <strain evidence="5">CBS 262.69</strain>
    </source>
</reference>
<dbReference type="Proteomes" id="UP000799640">
    <property type="component" value="Unassembled WGS sequence"/>
</dbReference>
<dbReference type="InterPro" id="IPR007219">
    <property type="entry name" value="XnlR_reg_dom"/>
</dbReference>
<dbReference type="GO" id="GO:0006351">
    <property type="term" value="P:DNA-templated transcription"/>
    <property type="evidence" value="ECO:0007669"/>
    <property type="project" value="InterPro"/>
</dbReference>
<gene>
    <name evidence="5" type="ORF">EJ06DRAFT_253028</name>
</gene>
<dbReference type="PROSITE" id="PS00463">
    <property type="entry name" value="ZN2_CY6_FUNGAL_1"/>
    <property type="match status" value="1"/>
</dbReference>
<feature type="domain" description="Zn(2)-C6 fungal-type" evidence="4">
    <location>
        <begin position="138"/>
        <end position="169"/>
    </location>
</feature>
<keyword evidence="2" id="KW-0539">Nucleus</keyword>
<dbReference type="SMART" id="SM00066">
    <property type="entry name" value="GAL4"/>
    <property type="match status" value="1"/>
</dbReference>
<dbReference type="PROSITE" id="PS50048">
    <property type="entry name" value="ZN2_CY6_FUNGAL_2"/>
    <property type="match status" value="1"/>
</dbReference>
<dbReference type="CDD" id="cd12148">
    <property type="entry name" value="fungal_TF_MHR"/>
    <property type="match status" value="1"/>
</dbReference>
<feature type="region of interest" description="Disordered" evidence="3">
    <location>
        <begin position="124"/>
        <end position="143"/>
    </location>
</feature>
<organism evidence="5 6">
    <name type="scientific">Trichodelitschia bisporula</name>
    <dbReference type="NCBI Taxonomy" id="703511"/>
    <lineage>
        <taxon>Eukaryota</taxon>
        <taxon>Fungi</taxon>
        <taxon>Dikarya</taxon>
        <taxon>Ascomycota</taxon>
        <taxon>Pezizomycotina</taxon>
        <taxon>Dothideomycetes</taxon>
        <taxon>Dothideomycetes incertae sedis</taxon>
        <taxon>Phaeotrichales</taxon>
        <taxon>Phaeotrichaceae</taxon>
        <taxon>Trichodelitschia</taxon>
    </lineage>
</organism>
<dbReference type="SMART" id="SM00906">
    <property type="entry name" value="Fungal_trans"/>
    <property type="match status" value="1"/>
</dbReference>
<dbReference type="PANTHER" id="PTHR46910:SF1">
    <property type="entry name" value="MISCELLANEOUS ZN(II)2CYS6 TRANSCRIPTION FACTOR (EUROFUNG)-RELATED"/>
    <property type="match status" value="1"/>
</dbReference>
<evidence type="ECO:0000313" key="6">
    <source>
        <dbReference type="Proteomes" id="UP000799640"/>
    </source>
</evidence>
<dbReference type="EMBL" id="ML996709">
    <property type="protein sequence ID" value="KAF2395994.1"/>
    <property type="molecule type" value="Genomic_DNA"/>
</dbReference>
<feature type="compositionally biased region" description="Low complexity" evidence="3">
    <location>
        <begin position="215"/>
        <end position="226"/>
    </location>
</feature>
<feature type="compositionally biased region" description="Basic and acidic residues" evidence="3">
    <location>
        <begin position="828"/>
        <end position="852"/>
    </location>
</feature>
<protein>
    <recommendedName>
        <fullName evidence="4">Zn(2)-C6 fungal-type domain-containing protein</fullName>
    </recommendedName>
</protein>
<evidence type="ECO:0000256" key="3">
    <source>
        <dbReference type="SAM" id="MobiDB-lite"/>
    </source>
</evidence>
<evidence type="ECO:0000256" key="2">
    <source>
        <dbReference type="ARBA" id="ARBA00023242"/>
    </source>
</evidence>
<proteinExistence type="predicted"/>
<feature type="compositionally biased region" description="Low complexity" evidence="3">
    <location>
        <begin position="9"/>
        <end position="26"/>
    </location>
</feature>
<keyword evidence="6" id="KW-1185">Reference proteome</keyword>
<evidence type="ECO:0000259" key="4">
    <source>
        <dbReference type="PROSITE" id="PS50048"/>
    </source>
</evidence>
<dbReference type="InterPro" id="IPR036864">
    <property type="entry name" value="Zn2-C6_fun-type_DNA-bd_sf"/>
</dbReference>
<dbReference type="Pfam" id="PF04082">
    <property type="entry name" value="Fungal_trans"/>
    <property type="match status" value="1"/>
</dbReference>
<feature type="region of interest" description="Disordered" evidence="3">
    <location>
        <begin position="1"/>
        <end position="117"/>
    </location>
</feature>
<accession>A0A6G1HJB5</accession>
<dbReference type="GO" id="GO:0003677">
    <property type="term" value="F:DNA binding"/>
    <property type="evidence" value="ECO:0007669"/>
    <property type="project" value="InterPro"/>
</dbReference>
<dbReference type="SUPFAM" id="SSF57701">
    <property type="entry name" value="Zn2/Cys6 DNA-binding domain"/>
    <property type="match status" value="1"/>
</dbReference>
<dbReference type="PANTHER" id="PTHR46910">
    <property type="entry name" value="TRANSCRIPTION FACTOR PDR1"/>
    <property type="match status" value="1"/>
</dbReference>
<dbReference type="Pfam" id="PF00172">
    <property type="entry name" value="Zn_clus"/>
    <property type="match status" value="1"/>
</dbReference>
<feature type="compositionally biased region" description="Low complexity" evidence="3">
    <location>
        <begin position="908"/>
        <end position="922"/>
    </location>
</feature>
<evidence type="ECO:0000256" key="1">
    <source>
        <dbReference type="ARBA" id="ARBA00022723"/>
    </source>
</evidence>
<dbReference type="InterPro" id="IPR050987">
    <property type="entry name" value="AtrR-like"/>
</dbReference>
<dbReference type="GO" id="GO:0008270">
    <property type="term" value="F:zinc ion binding"/>
    <property type="evidence" value="ECO:0007669"/>
    <property type="project" value="InterPro"/>
</dbReference>
<keyword evidence="1" id="KW-0479">Metal-binding</keyword>